<dbReference type="RefSeq" id="WP_074321473.1">
    <property type="nucleotide sequence ID" value="NZ_KX009064.1"/>
</dbReference>
<dbReference type="EMBL" id="KX009064">
    <property type="protein sequence ID" value="ARO45308.1"/>
    <property type="molecule type" value="Genomic_DNA"/>
</dbReference>
<geneLocation type="plasmid" evidence="1">
    <name>pPK_RT811</name>
</geneLocation>
<sequence>MKDEHEDIELKEVLEQSFATGHGVVTLSASMTDEQILTLIKSACTWSKGKAFQVIPSQPKACSASPQRLS</sequence>
<keyword evidence="1" id="KW-0614">Plasmid</keyword>
<evidence type="ECO:0000313" key="1">
    <source>
        <dbReference type="EMBL" id="ARO45308.1"/>
    </source>
</evidence>
<dbReference type="AlphaFoldDB" id="A0A2P0QFY7"/>
<proteinExistence type="predicted"/>
<organism evidence="1">
    <name type="scientific">Pseudomonas syringae pv. actinidiae</name>
    <dbReference type="NCBI Taxonomy" id="103796"/>
    <lineage>
        <taxon>Bacteria</taxon>
        <taxon>Pseudomonadati</taxon>
        <taxon>Pseudomonadota</taxon>
        <taxon>Gammaproteobacteria</taxon>
        <taxon>Pseudomonadales</taxon>
        <taxon>Pseudomonadaceae</taxon>
        <taxon>Pseudomonas</taxon>
        <taxon>Pseudomonas syringae</taxon>
    </lineage>
</organism>
<accession>A0A2P0QFY7</accession>
<reference evidence="1" key="1">
    <citation type="submission" date="2016-03" db="EMBL/GenBank/DDBJ databases">
        <title>The evolution of Pseudomonas syringae pv. actinidiae in New Zealand.</title>
        <authorList>
            <person name="Taiaroa G."/>
            <person name="Poulter R.T.M."/>
            <person name="Lamont I."/>
            <person name="Stockwell P."/>
            <person name="Butler M.I."/>
        </authorList>
    </citation>
    <scope>NUCLEOTIDE SEQUENCE</scope>
    <source>
        <strain evidence="1">RT811</strain>
        <plasmid evidence="1">pPK_RT811</plasmid>
    </source>
</reference>
<protein>
    <submittedName>
        <fullName evidence="1">Uncharacterized protein</fullName>
    </submittedName>
</protein>
<name>A0A2P0QFY7_PSESF</name>